<feature type="domain" description="Zn(2)-C6 fungal-type" evidence="9">
    <location>
        <begin position="37"/>
        <end position="67"/>
    </location>
</feature>
<dbReference type="PANTHER" id="PTHR31313:SF81">
    <property type="entry name" value="TY1 ENHANCER ACTIVATOR"/>
    <property type="match status" value="1"/>
</dbReference>
<dbReference type="CDD" id="cd12148">
    <property type="entry name" value="fungal_TF_MHR"/>
    <property type="match status" value="1"/>
</dbReference>
<keyword evidence="4" id="KW-0805">Transcription regulation</keyword>
<evidence type="ECO:0000313" key="10">
    <source>
        <dbReference type="EMBL" id="RPB14947.1"/>
    </source>
</evidence>
<feature type="compositionally biased region" description="Polar residues" evidence="8">
    <location>
        <begin position="188"/>
        <end position="206"/>
    </location>
</feature>
<dbReference type="PROSITE" id="PS00463">
    <property type="entry name" value="ZN2_CY6_FUNGAL_1"/>
    <property type="match status" value="1"/>
</dbReference>
<evidence type="ECO:0000259" key="9">
    <source>
        <dbReference type="PROSITE" id="PS50048"/>
    </source>
</evidence>
<dbReference type="GO" id="GO:0006351">
    <property type="term" value="P:DNA-templated transcription"/>
    <property type="evidence" value="ECO:0007669"/>
    <property type="project" value="InterPro"/>
</dbReference>
<dbReference type="InterPro" id="IPR051615">
    <property type="entry name" value="Transcr_Regulatory_Elem"/>
</dbReference>
<keyword evidence="11" id="KW-1185">Reference proteome</keyword>
<dbReference type="PANTHER" id="PTHR31313">
    <property type="entry name" value="TY1 ENHANCER ACTIVATOR"/>
    <property type="match status" value="1"/>
</dbReference>
<evidence type="ECO:0000256" key="8">
    <source>
        <dbReference type="SAM" id="MobiDB-lite"/>
    </source>
</evidence>
<gene>
    <name evidence="10" type="ORF">P167DRAFT_571818</name>
</gene>
<name>A0A3N4KWN8_9PEZI</name>
<dbReference type="GO" id="GO:0003677">
    <property type="term" value="F:DNA binding"/>
    <property type="evidence" value="ECO:0007669"/>
    <property type="project" value="UniProtKB-KW"/>
</dbReference>
<accession>A0A3N4KWN8</accession>
<protein>
    <recommendedName>
        <fullName evidence="9">Zn(2)-C6 fungal-type domain-containing protein</fullName>
    </recommendedName>
</protein>
<dbReference type="PROSITE" id="PS50048">
    <property type="entry name" value="ZN2_CY6_FUNGAL_2"/>
    <property type="match status" value="1"/>
</dbReference>
<sequence>MSRRLLPKPSFAATSADENRVTKPLDRRVKRNCVATACMPCRKRRSKCDGQTPCAACLANDKSECFYDKESDGRRSGTLKKHVTELSSDNNNLRCILGTLQNSSEDYMRNIVNRLRMKEDIEVIAKYIKEHPPGSEPPPSKLSTAESDRSSPLVPREHRESTGSTDVDSSNGGYVHSYGSPELEEGWTYNNNGRGTTPSSFGGSATSVGSPPSLGSPPPPDINTTVRSWTTVTDDVDFIRHILDCFFIWQHACTPIFSRRRFLEDFIRGRSDFCSSILVNALLALGCAFSDRPGTRTNPEDPTTAGDHFYAEVERLLEIENVQNKITTIQALGILSMRESGYLRDVKGWFYGSLALRAASETLHKSSQDYTEPDLEVWRVTYWGLFNLDLSWSIAIARLPQLTGRAWELPTIDYELDREEYLEPAELLWYSTGKAPHVHGAFLQYIKLSGIAKDIVNAFYSPSTQEEKVTPKMLDRFHRRLLAWDVELPEELKLSSTTLPHILQLHLICRATTIMLFRPFLQVPVSRLSENSPKSICKKVAKEIIKIAHRYRHEIGHKYFILPFCHYTFLACQTFLQDQPAEEENLNHGLRLLAGAKHLWPAGALGLFGLPRIAETCGIQLSKETLSIPNLTKIEIGRMASTSWASAREEEVKVVTDEFLDYWEKAFADV</sequence>
<dbReference type="AlphaFoldDB" id="A0A3N4KWN8"/>
<dbReference type="GO" id="GO:0005634">
    <property type="term" value="C:nucleus"/>
    <property type="evidence" value="ECO:0007669"/>
    <property type="project" value="UniProtKB-SubCell"/>
</dbReference>
<dbReference type="GO" id="GO:0000981">
    <property type="term" value="F:DNA-binding transcription factor activity, RNA polymerase II-specific"/>
    <property type="evidence" value="ECO:0007669"/>
    <property type="project" value="InterPro"/>
</dbReference>
<dbReference type="STRING" id="1392247.A0A3N4KWN8"/>
<organism evidence="10 11">
    <name type="scientific">Morchella conica CCBAS932</name>
    <dbReference type="NCBI Taxonomy" id="1392247"/>
    <lineage>
        <taxon>Eukaryota</taxon>
        <taxon>Fungi</taxon>
        <taxon>Dikarya</taxon>
        <taxon>Ascomycota</taxon>
        <taxon>Pezizomycotina</taxon>
        <taxon>Pezizomycetes</taxon>
        <taxon>Pezizales</taxon>
        <taxon>Morchellaceae</taxon>
        <taxon>Morchella</taxon>
    </lineage>
</organism>
<feature type="region of interest" description="Disordered" evidence="8">
    <location>
        <begin position="128"/>
        <end position="224"/>
    </location>
</feature>
<dbReference type="InterPro" id="IPR036864">
    <property type="entry name" value="Zn2-C6_fun-type_DNA-bd_sf"/>
</dbReference>
<evidence type="ECO:0000256" key="1">
    <source>
        <dbReference type="ARBA" id="ARBA00004123"/>
    </source>
</evidence>
<dbReference type="InParanoid" id="A0A3N4KWN8"/>
<dbReference type="FunCoup" id="A0A3N4KWN8">
    <property type="interactions" value="205"/>
</dbReference>
<dbReference type="Proteomes" id="UP000277580">
    <property type="component" value="Unassembled WGS sequence"/>
</dbReference>
<dbReference type="OrthoDB" id="2162761at2759"/>
<dbReference type="CDD" id="cd00067">
    <property type="entry name" value="GAL4"/>
    <property type="match status" value="1"/>
</dbReference>
<evidence type="ECO:0000256" key="7">
    <source>
        <dbReference type="ARBA" id="ARBA00023242"/>
    </source>
</evidence>
<reference evidence="10 11" key="1">
    <citation type="journal article" date="2018" name="Nat. Ecol. Evol.">
        <title>Pezizomycetes genomes reveal the molecular basis of ectomycorrhizal truffle lifestyle.</title>
        <authorList>
            <person name="Murat C."/>
            <person name="Payen T."/>
            <person name="Noel B."/>
            <person name="Kuo A."/>
            <person name="Morin E."/>
            <person name="Chen J."/>
            <person name="Kohler A."/>
            <person name="Krizsan K."/>
            <person name="Balestrini R."/>
            <person name="Da Silva C."/>
            <person name="Montanini B."/>
            <person name="Hainaut M."/>
            <person name="Levati E."/>
            <person name="Barry K.W."/>
            <person name="Belfiori B."/>
            <person name="Cichocki N."/>
            <person name="Clum A."/>
            <person name="Dockter R.B."/>
            <person name="Fauchery L."/>
            <person name="Guy J."/>
            <person name="Iotti M."/>
            <person name="Le Tacon F."/>
            <person name="Lindquist E.A."/>
            <person name="Lipzen A."/>
            <person name="Malagnac F."/>
            <person name="Mello A."/>
            <person name="Molinier V."/>
            <person name="Miyauchi S."/>
            <person name="Poulain J."/>
            <person name="Riccioni C."/>
            <person name="Rubini A."/>
            <person name="Sitrit Y."/>
            <person name="Splivallo R."/>
            <person name="Traeger S."/>
            <person name="Wang M."/>
            <person name="Zifcakova L."/>
            <person name="Wipf D."/>
            <person name="Zambonelli A."/>
            <person name="Paolocci F."/>
            <person name="Nowrousian M."/>
            <person name="Ottonello S."/>
            <person name="Baldrian P."/>
            <person name="Spatafora J.W."/>
            <person name="Henrissat B."/>
            <person name="Nagy L.G."/>
            <person name="Aury J.M."/>
            <person name="Wincker P."/>
            <person name="Grigoriev I.V."/>
            <person name="Bonfante P."/>
            <person name="Martin F.M."/>
        </authorList>
    </citation>
    <scope>NUCLEOTIDE SEQUENCE [LARGE SCALE GENOMIC DNA]</scope>
    <source>
        <strain evidence="10 11">CCBAS932</strain>
    </source>
</reference>
<dbReference type="Gene3D" id="4.10.240.10">
    <property type="entry name" value="Zn(2)-C6 fungal-type DNA-binding domain"/>
    <property type="match status" value="1"/>
</dbReference>
<dbReference type="SUPFAM" id="SSF57701">
    <property type="entry name" value="Zn2/Cys6 DNA-binding domain"/>
    <property type="match status" value="1"/>
</dbReference>
<keyword evidence="7" id="KW-0539">Nucleus</keyword>
<evidence type="ECO:0000313" key="11">
    <source>
        <dbReference type="Proteomes" id="UP000277580"/>
    </source>
</evidence>
<dbReference type="Pfam" id="PF00172">
    <property type="entry name" value="Zn_clus"/>
    <property type="match status" value="1"/>
</dbReference>
<dbReference type="EMBL" id="ML119115">
    <property type="protein sequence ID" value="RPB14947.1"/>
    <property type="molecule type" value="Genomic_DNA"/>
</dbReference>
<evidence type="ECO:0000256" key="2">
    <source>
        <dbReference type="ARBA" id="ARBA00022723"/>
    </source>
</evidence>
<proteinExistence type="predicted"/>
<evidence type="ECO:0000256" key="3">
    <source>
        <dbReference type="ARBA" id="ARBA00022833"/>
    </source>
</evidence>
<dbReference type="InterPro" id="IPR007219">
    <property type="entry name" value="XnlR_reg_dom"/>
</dbReference>
<keyword evidence="6" id="KW-0804">Transcription</keyword>
<dbReference type="Pfam" id="PF04082">
    <property type="entry name" value="Fungal_trans"/>
    <property type="match status" value="1"/>
</dbReference>
<evidence type="ECO:0000256" key="4">
    <source>
        <dbReference type="ARBA" id="ARBA00023015"/>
    </source>
</evidence>
<evidence type="ECO:0000256" key="5">
    <source>
        <dbReference type="ARBA" id="ARBA00023125"/>
    </source>
</evidence>
<evidence type="ECO:0000256" key="6">
    <source>
        <dbReference type="ARBA" id="ARBA00023163"/>
    </source>
</evidence>
<keyword evidence="2" id="KW-0479">Metal-binding</keyword>
<dbReference type="InterPro" id="IPR001138">
    <property type="entry name" value="Zn2Cys6_DnaBD"/>
</dbReference>
<comment type="subcellular location">
    <subcellularLocation>
        <location evidence="1">Nucleus</location>
    </subcellularLocation>
</comment>
<feature type="compositionally biased region" description="Polar residues" evidence="8">
    <location>
        <begin position="162"/>
        <end position="172"/>
    </location>
</feature>
<keyword evidence="5" id="KW-0238">DNA-binding</keyword>
<dbReference type="SMART" id="SM00066">
    <property type="entry name" value="GAL4"/>
    <property type="match status" value="1"/>
</dbReference>
<keyword evidence="3" id="KW-0862">Zinc</keyword>
<dbReference type="GO" id="GO:0008270">
    <property type="term" value="F:zinc ion binding"/>
    <property type="evidence" value="ECO:0007669"/>
    <property type="project" value="InterPro"/>
</dbReference>